<evidence type="ECO:0000256" key="3">
    <source>
        <dbReference type="ARBA" id="ARBA00023125"/>
    </source>
</evidence>
<keyword evidence="2" id="KW-0805">Transcription regulation</keyword>
<dbReference type="PRINTS" id="PR00039">
    <property type="entry name" value="HTHLYSR"/>
</dbReference>
<dbReference type="CDD" id="cd08414">
    <property type="entry name" value="PBP2_LTTR_aromatics_like"/>
    <property type="match status" value="1"/>
</dbReference>
<evidence type="ECO:0000259" key="5">
    <source>
        <dbReference type="PROSITE" id="PS50931"/>
    </source>
</evidence>
<keyword evidence="4" id="KW-0804">Transcription</keyword>
<dbReference type="RefSeq" id="WP_091514308.1">
    <property type="nucleotide sequence ID" value="NZ_CBDQZW010000024.1"/>
</dbReference>
<proteinExistence type="inferred from homology"/>
<dbReference type="PROSITE" id="PS50931">
    <property type="entry name" value="HTH_LYSR"/>
    <property type="match status" value="1"/>
</dbReference>
<evidence type="ECO:0000256" key="2">
    <source>
        <dbReference type="ARBA" id="ARBA00023015"/>
    </source>
</evidence>
<evidence type="ECO:0000313" key="6">
    <source>
        <dbReference type="EMBL" id="SFK57638.1"/>
    </source>
</evidence>
<comment type="similarity">
    <text evidence="1">Belongs to the LysR transcriptional regulatory family.</text>
</comment>
<accession>A0A1I4AMA8</accession>
<dbReference type="GO" id="GO:0003700">
    <property type="term" value="F:DNA-binding transcription factor activity"/>
    <property type="evidence" value="ECO:0007669"/>
    <property type="project" value="InterPro"/>
</dbReference>
<dbReference type="AlphaFoldDB" id="A0A1I4AMA8"/>
<evidence type="ECO:0000256" key="1">
    <source>
        <dbReference type="ARBA" id="ARBA00009437"/>
    </source>
</evidence>
<dbReference type="OrthoDB" id="4140098at2"/>
<dbReference type="PANTHER" id="PTHR30346">
    <property type="entry name" value="TRANSCRIPTIONAL DUAL REGULATOR HCAR-RELATED"/>
    <property type="match status" value="1"/>
</dbReference>
<dbReference type="SUPFAM" id="SSF53850">
    <property type="entry name" value="Periplasmic binding protein-like II"/>
    <property type="match status" value="1"/>
</dbReference>
<dbReference type="PANTHER" id="PTHR30346:SF0">
    <property type="entry name" value="HCA OPERON TRANSCRIPTIONAL ACTIVATOR HCAR"/>
    <property type="match status" value="1"/>
</dbReference>
<dbReference type="InterPro" id="IPR005119">
    <property type="entry name" value="LysR_subst-bd"/>
</dbReference>
<dbReference type="GO" id="GO:0003677">
    <property type="term" value="F:DNA binding"/>
    <property type="evidence" value="ECO:0007669"/>
    <property type="project" value="UniProtKB-KW"/>
</dbReference>
<feature type="domain" description="HTH lysR-type" evidence="5">
    <location>
        <begin position="1"/>
        <end position="58"/>
    </location>
</feature>
<dbReference type="Proteomes" id="UP000199025">
    <property type="component" value="Unassembled WGS sequence"/>
</dbReference>
<dbReference type="InterPro" id="IPR000847">
    <property type="entry name" value="LysR_HTH_N"/>
</dbReference>
<protein>
    <submittedName>
        <fullName evidence="6">DNA-binding transcriptional regulator, LysR family</fullName>
    </submittedName>
</protein>
<dbReference type="Pfam" id="PF00126">
    <property type="entry name" value="HTH_1"/>
    <property type="match status" value="1"/>
</dbReference>
<dbReference type="Pfam" id="PF03466">
    <property type="entry name" value="LysR_substrate"/>
    <property type="match status" value="1"/>
</dbReference>
<evidence type="ECO:0000313" key="7">
    <source>
        <dbReference type="Proteomes" id="UP000199025"/>
    </source>
</evidence>
<evidence type="ECO:0000256" key="4">
    <source>
        <dbReference type="ARBA" id="ARBA00023163"/>
    </source>
</evidence>
<dbReference type="Gene3D" id="1.10.10.10">
    <property type="entry name" value="Winged helix-like DNA-binding domain superfamily/Winged helix DNA-binding domain"/>
    <property type="match status" value="1"/>
</dbReference>
<gene>
    <name evidence="6" type="ORF">SAMN05421835_12496</name>
</gene>
<dbReference type="InterPro" id="IPR036390">
    <property type="entry name" value="WH_DNA-bd_sf"/>
</dbReference>
<dbReference type="Gene3D" id="3.40.190.10">
    <property type="entry name" value="Periplasmic binding protein-like II"/>
    <property type="match status" value="2"/>
</dbReference>
<reference evidence="6 7" key="1">
    <citation type="submission" date="2016-10" db="EMBL/GenBank/DDBJ databases">
        <authorList>
            <person name="de Groot N.N."/>
        </authorList>
    </citation>
    <scope>NUCLEOTIDE SEQUENCE [LARGE SCALE GENOMIC DNA]</scope>
    <source>
        <strain evidence="6 7">DSM 44468</strain>
    </source>
</reference>
<keyword evidence="7" id="KW-1185">Reference proteome</keyword>
<dbReference type="FunFam" id="1.10.10.10:FF:000001">
    <property type="entry name" value="LysR family transcriptional regulator"/>
    <property type="match status" value="1"/>
</dbReference>
<name>A0A1I4AMA8_9PSEU</name>
<dbReference type="InterPro" id="IPR036388">
    <property type="entry name" value="WH-like_DNA-bd_sf"/>
</dbReference>
<dbReference type="EMBL" id="FORP01000024">
    <property type="protein sequence ID" value="SFK57638.1"/>
    <property type="molecule type" value="Genomic_DNA"/>
</dbReference>
<sequence length="277" mass="29858">MDLRALRYFVTVAEERHVGRAAVRLHMTQPPLSRAIRNLEKDLGVRLFDRTPKGVGLTPAGKTLYDEARALLAQADRVRARVTGAGRLSVGTLADTAEQVGRSVVELFRRRHPGVTVDIHEVDLGDPTAGLRAGLVDVALTRSPFDDSGLGTRVLRSDAVGVVLRDDDPLARRKTVAPVELAARPGVRLPDHTDPLWTDYWTSGPPAEDAPVVRTIQECLQSVLWNGSAALAPVGQPLPPGLVLVPLTGRPPSDLVVAWRKTNEGPLVRAFAESATA</sequence>
<organism evidence="6 7">
    <name type="scientific">Amycolatopsis sacchari</name>
    <dbReference type="NCBI Taxonomy" id="115433"/>
    <lineage>
        <taxon>Bacteria</taxon>
        <taxon>Bacillati</taxon>
        <taxon>Actinomycetota</taxon>
        <taxon>Actinomycetes</taxon>
        <taxon>Pseudonocardiales</taxon>
        <taxon>Pseudonocardiaceae</taxon>
        <taxon>Amycolatopsis</taxon>
    </lineage>
</organism>
<dbReference type="STRING" id="115433.SAMN05421835_12496"/>
<dbReference type="SUPFAM" id="SSF46785">
    <property type="entry name" value="Winged helix' DNA-binding domain"/>
    <property type="match status" value="1"/>
</dbReference>
<keyword evidence="3 6" id="KW-0238">DNA-binding</keyword>
<dbReference type="GO" id="GO:0032993">
    <property type="term" value="C:protein-DNA complex"/>
    <property type="evidence" value="ECO:0007669"/>
    <property type="project" value="TreeGrafter"/>
</dbReference>